<comment type="caution">
    <text evidence="1">The sequence shown here is derived from an EMBL/GenBank/DDBJ whole genome shotgun (WGS) entry which is preliminary data.</text>
</comment>
<protein>
    <submittedName>
        <fullName evidence="1">Uncharacterized protein</fullName>
    </submittedName>
</protein>
<name>J9BUB8_9ZZZZ</name>
<evidence type="ECO:0000313" key="1">
    <source>
        <dbReference type="EMBL" id="EJW91150.1"/>
    </source>
</evidence>
<reference evidence="1" key="1">
    <citation type="journal article" date="2012" name="PLoS ONE">
        <title>Gene sets for utilization of primary and secondary nutrition supplies in the distal gut of endangered iberian lynx.</title>
        <authorList>
            <person name="Alcaide M."/>
            <person name="Messina E."/>
            <person name="Richter M."/>
            <person name="Bargiela R."/>
            <person name="Peplies J."/>
            <person name="Huws S.A."/>
            <person name="Newbold C.J."/>
            <person name="Golyshin P.N."/>
            <person name="Simon M.A."/>
            <person name="Lopez G."/>
            <person name="Yakimov M.M."/>
            <person name="Ferrer M."/>
        </authorList>
    </citation>
    <scope>NUCLEOTIDE SEQUENCE</scope>
</reference>
<dbReference type="EMBL" id="AMCI01008360">
    <property type="protein sequence ID" value="EJW91150.1"/>
    <property type="molecule type" value="Genomic_DNA"/>
</dbReference>
<sequence>MDKAARIIYGTPLMDASGMTIRHFVLAFTV</sequence>
<proteinExistence type="predicted"/>
<accession>J9BUB8</accession>
<dbReference type="AlphaFoldDB" id="J9BUB8"/>
<feature type="non-terminal residue" evidence="1">
    <location>
        <position position="30"/>
    </location>
</feature>
<gene>
    <name evidence="1" type="ORF">EVA_20744</name>
</gene>
<organism evidence="1">
    <name type="scientific">gut metagenome</name>
    <dbReference type="NCBI Taxonomy" id="749906"/>
    <lineage>
        <taxon>unclassified sequences</taxon>
        <taxon>metagenomes</taxon>
        <taxon>organismal metagenomes</taxon>
    </lineage>
</organism>